<name>U5D2F5_AMBTC</name>
<reference evidence="2" key="1">
    <citation type="journal article" date="2013" name="Science">
        <title>The Amborella genome and the evolution of flowering plants.</title>
        <authorList>
            <consortium name="Amborella Genome Project"/>
        </authorList>
    </citation>
    <scope>NUCLEOTIDE SEQUENCE [LARGE SCALE GENOMIC DNA]</scope>
</reference>
<sequence length="122" mass="13680">MGMNTMKEVLHLGNNSIAGLRDVKAKILLVLEFARTIRVQTEKLYQLGEGIIQAAEKVASAQDTMTHTFPSIIVEKERVFAEREGALLVTSHDYDVVGDEATKVRAHHTWLKAQKCMVLDEM</sequence>
<dbReference type="EMBL" id="KI392064">
    <property type="protein sequence ID" value="ERN19816.1"/>
    <property type="molecule type" value="Genomic_DNA"/>
</dbReference>
<proteinExistence type="predicted"/>
<evidence type="ECO:0000313" key="2">
    <source>
        <dbReference type="Proteomes" id="UP000017836"/>
    </source>
</evidence>
<organism evidence="1 2">
    <name type="scientific">Amborella trichopoda</name>
    <dbReference type="NCBI Taxonomy" id="13333"/>
    <lineage>
        <taxon>Eukaryota</taxon>
        <taxon>Viridiplantae</taxon>
        <taxon>Streptophyta</taxon>
        <taxon>Embryophyta</taxon>
        <taxon>Tracheophyta</taxon>
        <taxon>Spermatophyta</taxon>
        <taxon>Magnoliopsida</taxon>
        <taxon>Amborellales</taxon>
        <taxon>Amborellaceae</taxon>
        <taxon>Amborella</taxon>
    </lineage>
</organism>
<dbReference type="AlphaFoldDB" id="U5D2F5"/>
<accession>U5D2F5</accession>
<gene>
    <name evidence="1" type="ORF">AMTR_s00064p00171790</name>
</gene>
<protein>
    <submittedName>
        <fullName evidence="1">Uncharacterized protein</fullName>
    </submittedName>
</protein>
<evidence type="ECO:0000313" key="1">
    <source>
        <dbReference type="EMBL" id="ERN19816.1"/>
    </source>
</evidence>
<keyword evidence="2" id="KW-1185">Reference proteome</keyword>
<dbReference type="HOGENOM" id="CLU_2029809_0_0_1"/>
<dbReference type="Proteomes" id="UP000017836">
    <property type="component" value="Unassembled WGS sequence"/>
</dbReference>
<dbReference type="Gramene" id="ERN19816">
    <property type="protein sequence ID" value="ERN19816"/>
    <property type="gene ID" value="AMTR_s00064p00171790"/>
</dbReference>